<dbReference type="AlphaFoldDB" id="A0A8J3I605"/>
<keyword evidence="2" id="KW-1185">Reference proteome</keyword>
<evidence type="ECO:0000313" key="2">
    <source>
        <dbReference type="Proteomes" id="UP000612362"/>
    </source>
</evidence>
<accession>A0A8J3I605</accession>
<dbReference type="RefSeq" id="WP_220197259.1">
    <property type="nucleotide sequence ID" value="NZ_BNJF01000003.1"/>
</dbReference>
<dbReference type="InterPro" id="IPR036412">
    <property type="entry name" value="HAD-like_sf"/>
</dbReference>
<gene>
    <name evidence="1" type="ORF">KSX_62090</name>
</gene>
<comment type="caution">
    <text evidence="1">The sequence shown here is derived from an EMBL/GenBank/DDBJ whole genome shotgun (WGS) entry which is preliminary data.</text>
</comment>
<evidence type="ECO:0000313" key="1">
    <source>
        <dbReference type="EMBL" id="GHO48046.1"/>
    </source>
</evidence>
<proteinExistence type="predicted"/>
<name>A0A8J3I605_9CHLR</name>
<evidence type="ECO:0008006" key="3">
    <source>
        <dbReference type="Google" id="ProtNLM"/>
    </source>
</evidence>
<organism evidence="1 2">
    <name type="scientific">Ktedonospora formicarum</name>
    <dbReference type="NCBI Taxonomy" id="2778364"/>
    <lineage>
        <taxon>Bacteria</taxon>
        <taxon>Bacillati</taxon>
        <taxon>Chloroflexota</taxon>
        <taxon>Ktedonobacteria</taxon>
        <taxon>Ktedonobacterales</taxon>
        <taxon>Ktedonobacteraceae</taxon>
        <taxon>Ktedonospora</taxon>
    </lineage>
</organism>
<dbReference type="Proteomes" id="UP000612362">
    <property type="component" value="Unassembled WGS sequence"/>
</dbReference>
<protein>
    <recommendedName>
        <fullName evidence="3">Trehalose-phosphatase</fullName>
    </recommendedName>
</protein>
<sequence>MQHFTDAQIAEMQRNTANGGTTLVLSDFDGTQCELDDKNPDNVAIDPRCRQAMRVFSRLPLVKAGFLSGRDIPTLQMLVGVEGLIYVGYHGLGRADKFPARLNDVTFVPEARPFIERNRTLGQQVGQVLFTLGLSESVIIEDKVVSLAINIGGVGTKATQKKVAADIERGLRSFAEQLGYRYTYDLTTIEFRPNVPRNKGTGLIEVVRSVGADFVLFFYDSETDLDGQKALGWLRDQGIGGIGVVAERNNTDRELLAAADLRVPGVPGVRDCLVDLTTKLRRRV</sequence>
<dbReference type="Gene3D" id="3.30.70.1020">
    <property type="entry name" value="Trehalose-6-phosphate phosphatase related protein, domain 2"/>
    <property type="match status" value="1"/>
</dbReference>
<dbReference type="EMBL" id="BNJF01000003">
    <property type="protein sequence ID" value="GHO48046.1"/>
    <property type="molecule type" value="Genomic_DNA"/>
</dbReference>
<dbReference type="InterPro" id="IPR023214">
    <property type="entry name" value="HAD_sf"/>
</dbReference>
<dbReference type="SUPFAM" id="SSF56784">
    <property type="entry name" value="HAD-like"/>
    <property type="match status" value="1"/>
</dbReference>
<dbReference type="Gene3D" id="3.40.50.1000">
    <property type="entry name" value="HAD superfamily/HAD-like"/>
    <property type="match status" value="1"/>
</dbReference>
<reference evidence="1" key="1">
    <citation type="submission" date="2020-10" db="EMBL/GenBank/DDBJ databases">
        <title>Taxonomic study of unclassified bacteria belonging to the class Ktedonobacteria.</title>
        <authorList>
            <person name="Yabe S."/>
            <person name="Wang C.M."/>
            <person name="Zheng Y."/>
            <person name="Sakai Y."/>
            <person name="Cavaletti L."/>
            <person name="Monciardini P."/>
            <person name="Donadio S."/>
        </authorList>
    </citation>
    <scope>NUCLEOTIDE SEQUENCE</scope>
    <source>
        <strain evidence="1">SOSP1-1</strain>
    </source>
</reference>